<reference evidence="9 10" key="1">
    <citation type="submission" date="2018-08" db="EMBL/GenBank/DDBJ databases">
        <title>A genome reference for cultivated species of the human gut microbiota.</title>
        <authorList>
            <person name="Zou Y."/>
            <person name="Xue W."/>
            <person name="Luo G."/>
        </authorList>
    </citation>
    <scope>NUCLEOTIDE SEQUENCE [LARGE SCALE GENOMIC DNA]</scope>
    <source>
        <strain evidence="9 10">AF15-20</strain>
    </source>
</reference>
<dbReference type="PANTHER" id="PTHR22807">
    <property type="entry name" value="NOP2 YEAST -RELATED NOL1/NOP2/FMU SUN DOMAIN-CONTAINING"/>
    <property type="match status" value="1"/>
</dbReference>
<dbReference type="Gene3D" id="3.40.50.150">
    <property type="entry name" value="Vaccinia Virus protein VP39"/>
    <property type="match status" value="1"/>
</dbReference>
<feature type="domain" description="SAM-dependent MTase RsmB/NOP-type" evidence="8">
    <location>
        <begin position="1"/>
        <end position="283"/>
    </location>
</feature>
<dbReference type="RefSeq" id="WP_118325594.1">
    <property type="nucleotide sequence ID" value="NZ_CATXNH010000017.1"/>
</dbReference>
<dbReference type="CDD" id="cd02440">
    <property type="entry name" value="AdoMet_MTases"/>
    <property type="match status" value="1"/>
</dbReference>
<keyword evidence="6 7" id="KW-0694">RNA-binding</keyword>
<dbReference type="Gene3D" id="2.30.130.60">
    <property type="match status" value="1"/>
</dbReference>
<dbReference type="InterPro" id="IPR001678">
    <property type="entry name" value="MeTrfase_RsmB-F_NOP2_dom"/>
</dbReference>
<dbReference type="EMBL" id="QRYQ01000020">
    <property type="protein sequence ID" value="RGU90026.1"/>
    <property type="molecule type" value="Genomic_DNA"/>
</dbReference>
<dbReference type="Gene3D" id="3.30.70.1170">
    <property type="entry name" value="Sun protein, domain 3"/>
    <property type="match status" value="1"/>
</dbReference>
<organism evidence="9 10">
    <name type="scientific">Holdemanella biformis</name>
    <dbReference type="NCBI Taxonomy" id="1735"/>
    <lineage>
        <taxon>Bacteria</taxon>
        <taxon>Bacillati</taxon>
        <taxon>Bacillota</taxon>
        <taxon>Erysipelotrichia</taxon>
        <taxon>Erysipelotrichales</taxon>
        <taxon>Erysipelotrichaceae</taxon>
        <taxon>Holdemanella</taxon>
    </lineage>
</organism>
<dbReference type="Pfam" id="PF17125">
    <property type="entry name" value="Methyltr_RsmF_N"/>
    <property type="match status" value="1"/>
</dbReference>
<dbReference type="Pfam" id="PF01189">
    <property type="entry name" value="Methyltr_RsmB-F"/>
    <property type="match status" value="1"/>
</dbReference>
<dbReference type="GO" id="GO:0001510">
    <property type="term" value="P:RNA methylation"/>
    <property type="evidence" value="ECO:0007669"/>
    <property type="project" value="InterPro"/>
</dbReference>
<dbReference type="PANTHER" id="PTHR22807:SF30">
    <property type="entry name" value="28S RRNA (CYTOSINE(4447)-C(5))-METHYLTRANSFERASE-RELATED"/>
    <property type="match status" value="1"/>
</dbReference>
<dbReference type="GO" id="GO:0003723">
    <property type="term" value="F:RNA binding"/>
    <property type="evidence" value="ECO:0007669"/>
    <property type="project" value="UniProtKB-UniRule"/>
</dbReference>
<evidence type="ECO:0000256" key="6">
    <source>
        <dbReference type="ARBA" id="ARBA00022884"/>
    </source>
</evidence>
<keyword evidence="5 7" id="KW-0949">S-adenosyl-L-methionine</keyword>
<dbReference type="InterPro" id="IPR018314">
    <property type="entry name" value="RsmB/NOL1/NOP2-like_CS"/>
</dbReference>
<evidence type="ECO:0000313" key="10">
    <source>
        <dbReference type="Proteomes" id="UP000265489"/>
    </source>
</evidence>
<dbReference type="AlphaFoldDB" id="A0A395W6Q9"/>
<evidence type="ECO:0000256" key="2">
    <source>
        <dbReference type="ARBA" id="ARBA00022490"/>
    </source>
</evidence>
<dbReference type="PRINTS" id="PR02008">
    <property type="entry name" value="RCMTFAMILY"/>
</dbReference>
<comment type="caution">
    <text evidence="7">Lacks conserved residue(s) required for the propagation of feature annotation.</text>
</comment>
<proteinExistence type="inferred from homology"/>
<evidence type="ECO:0000256" key="7">
    <source>
        <dbReference type="PROSITE-ProRule" id="PRU01023"/>
    </source>
</evidence>
<evidence type="ECO:0000256" key="1">
    <source>
        <dbReference type="ARBA" id="ARBA00007494"/>
    </source>
</evidence>
<dbReference type="InterPro" id="IPR027391">
    <property type="entry name" value="Nol1_Nop2_Fmu_2"/>
</dbReference>
<evidence type="ECO:0000313" key="9">
    <source>
        <dbReference type="EMBL" id="RGU90026.1"/>
    </source>
</evidence>
<name>A0A395W6Q9_9FIRM</name>
<evidence type="ECO:0000256" key="3">
    <source>
        <dbReference type="ARBA" id="ARBA00022603"/>
    </source>
</evidence>
<dbReference type="InterPro" id="IPR031341">
    <property type="entry name" value="Methyltr_RsmF_N"/>
</dbReference>
<comment type="caution">
    <text evidence="9">The sequence shown here is derived from an EMBL/GenBank/DDBJ whole genome shotgun (WGS) entry which is preliminary data.</text>
</comment>
<evidence type="ECO:0000256" key="5">
    <source>
        <dbReference type="ARBA" id="ARBA00022691"/>
    </source>
</evidence>
<keyword evidence="2" id="KW-0963">Cytoplasm</keyword>
<feature type="active site" description="Nucleophile" evidence="7">
    <location>
        <position position="223"/>
    </location>
</feature>
<dbReference type="InterPro" id="IPR029063">
    <property type="entry name" value="SAM-dependent_MTases_sf"/>
</dbReference>
<keyword evidence="4 7" id="KW-0808">Transferase</keyword>
<dbReference type="GeneID" id="66580238"/>
<keyword evidence="3 7" id="KW-0489">Methyltransferase</keyword>
<dbReference type="Proteomes" id="UP000265489">
    <property type="component" value="Unassembled WGS sequence"/>
</dbReference>
<dbReference type="InterPro" id="IPR031340">
    <property type="entry name" value="RsmF_methylt_CI"/>
</dbReference>
<dbReference type="Pfam" id="PF13636">
    <property type="entry name" value="Methyltranf_PUA"/>
    <property type="match status" value="1"/>
</dbReference>
<dbReference type="InterPro" id="IPR049560">
    <property type="entry name" value="MeTrfase_RsmB-F_NOP2_cat"/>
</dbReference>
<feature type="binding site" evidence="7">
    <location>
        <position position="170"/>
    </location>
    <ligand>
        <name>S-adenosyl-L-methionine</name>
        <dbReference type="ChEBI" id="CHEBI:59789"/>
    </ligand>
</feature>
<dbReference type="CDD" id="cd21147">
    <property type="entry name" value="RsmF_methylt_CTD1"/>
    <property type="match status" value="1"/>
</dbReference>
<gene>
    <name evidence="9" type="ORF">DWW32_09475</name>
</gene>
<accession>A0A395W6Q9</accession>
<evidence type="ECO:0000259" key="8">
    <source>
        <dbReference type="PROSITE" id="PS51686"/>
    </source>
</evidence>
<dbReference type="PROSITE" id="PS51686">
    <property type="entry name" value="SAM_MT_RSMB_NOP"/>
    <property type="match status" value="1"/>
</dbReference>
<sequence>MSQEMYFSRMKELLKDEYDAYMESLSKPLYRGMRINLKKAELNEFDHLESPSQFCKESYYVDKPLGNHPYHICGCFYLQEPSASSAVEILDVQEDDYVLDLCAAPGGKSTQIASHLKSGYLVSNEIDAKRAQILLSNIERMGVKNVAVTNSSVDKLAKVFDCCFDKILVDAPCSGEGMIKKHDIALNHWSIENIELCAARQKEILEYAYSMLKPGGTLVYSTCTYALEEDEDVVLSFLEKHEDIQLVDPEVLWGRKGFKDLNVRRIFPMDGGEGHFIAKFKKQSGIAGKLPILKSKKIDKITEKFLKEQLNTLPNYYYIDNDRVYGMDVCFVDFKKVKVLRQGVYLGDVIKNRFEPSHSFYMVADFDYKRKVEVTQEEMDLFMHGEVLQKECDKGYVAVCYKGHPFGFGKSDGRQIKNKIPKGLRLLPNSHVNID</sequence>
<dbReference type="PROSITE" id="PS01153">
    <property type="entry name" value="NOL1_NOP2_SUN"/>
    <property type="match status" value="1"/>
</dbReference>
<dbReference type="SUPFAM" id="SSF53335">
    <property type="entry name" value="S-adenosyl-L-methionine-dependent methyltransferases"/>
    <property type="match status" value="1"/>
</dbReference>
<dbReference type="GO" id="GO:0008173">
    <property type="term" value="F:RNA methyltransferase activity"/>
    <property type="evidence" value="ECO:0007669"/>
    <property type="project" value="InterPro"/>
</dbReference>
<dbReference type="InterPro" id="IPR023267">
    <property type="entry name" value="RCMT"/>
</dbReference>
<feature type="binding site" evidence="7">
    <location>
        <position position="125"/>
    </location>
    <ligand>
        <name>S-adenosyl-L-methionine</name>
        <dbReference type="ChEBI" id="CHEBI:59789"/>
    </ligand>
</feature>
<dbReference type="Pfam" id="PF17126">
    <property type="entry name" value="RsmF_methylt_CI"/>
    <property type="match status" value="1"/>
</dbReference>
<feature type="binding site" evidence="7">
    <location>
        <begin position="102"/>
        <end position="108"/>
    </location>
    <ligand>
        <name>S-adenosyl-L-methionine</name>
        <dbReference type="ChEBI" id="CHEBI:59789"/>
    </ligand>
</feature>
<evidence type="ECO:0000256" key="4">
    <source>
        <dbReference type="ARBA" id="ARBA00022679"/>
    </source>
</evidence>
<comment type="similarity">
    <text evidence="1 7">Belongs to the class I-like SAM-binding methyltransferase superfamily. RsmB/NOP family.</text>
</comment>
<protein>
    <recommendedName>
        <fullName evidence="8">SAM-dependent MTase RsmB/NOP-type domain-containing protein</fullName>
    </recommendedName>
</protein>